<dbReference type="PATRIC" id="fig|1619046.3.peg.928"/>
<dbReference type="InterPro" id="IPR035901">
    <property type="entry name" value="GIY-YIG_endonuc_sf"/>
</dbReference>
<proteinExistence type="inferred from homology"/>
<dbReference type="InterPro" id="IPR050190">
    <property type="entry name" value="UPF0213_domain"/>
</dbReference>
<dbReference type="PROSITE" id="PS50164">
    <property type="entry name" value="GIY_YIG"/>
    <property type="match status" value="1"/>
</dbReference>
<gene>
    <name evidence="3" type="ORF">US42_C0016G0016</name>
</gene>
<feature type="domain" description="GIY-YIG" evidence="2">
    <location>
        <begin position="1"/>
        <end position="76"/>
    </location>
</feature>
<comment type="caution">
    <text evidence="3">The sequence shown here is derived from an EMBL/GenBank/DDBJ whole genome shotgun (WGS) entry which is preliminary data.</text>
</comment>
<dbReference type="InterPro" id="IPR000305">
    <property type="entry name" value="GIY-YIG_endonuc"/>
</dbReference>
<evidence type="ECO:0000313" key="3">
    <source>
        <dbReference type="EMBL" id="KKQ27031.1"/>
    </source>
</evidence>
<dbReference type="Gene3D" id="3.40.1440.10">
    <property type="entry name" value="GIY-YIG endonuclease"/>
    <property type="match status" value="1"/>
</dbReference>
<dbReference type="PANTHER" id="PTHR34477">
    <property type="entry name" value="UPF0213 PROTEIN YHBQ"/>
    <property type="match status" value="1"/>
</dbReference>
<dbReference type="Pfam" id="PF01541">
    <property type="entry name" value="GIY-YIG"/>
    <property type="match status" value="1"/>
</dbReference>
<dbReference type="PANTHER" id="PTHR34477:SF1">
    <property type="entry name" value="UPF0213 PROTEIN YHBQ"/>
    <property type="match status" value="1"/>
</dbReference>
<evidence type="ECO:0000313" key="4">
    <source>
        <dbReference type="Proteomes" id="UP000034849"/>
    </source>
</evidence>
<dbReference type="CDD" id="cd10456">
    <property type="entry name" value="GIY-YIG_UPF0213"/>
    <property type="match status" value="1"/>
</dbReference>
<protein>
    <submittedName>
        <fullName evidence="3">Endo/excinuclease amino domain protein</fullName>
    </submittedName>
</protein>
<reference evidence="3 4" key="1">
    <citation type="journal article" date="2015" name="Nature">
        <title>rRNA introns, odd ribosomes, and small enigmatic genomes across a large radiation of phyla.</title>
        <authorList>
            <person name="Brown C.T."/>
            <person name="Hug L.A."/>
            <person name="Thomas B.C."/>
            <person name="Sharon I."/>
            <person name="Castelle C.J."/>
            <person name="Singh A."/>
            <person name="Wilkins M.J."/>
            <person name="Williams K.H."/>
            <person name="Banfield J.F."/>
        </authorList>
    </citation>
    <scope>NUCLEOTIDE SEQUENCE [LARGE SCALE GENOMIC DNA]</scope>
</reference>
<dbReference type="AlphaFoldDB" id="A0A0G0JFU5"/>
<name>A0A0G0JFU5_9BACT</name>
<evidence type="ECO:0000256" key="1">
    <source>
        <dbReference type="ARBA" id="ARBA00007435"/>
    </source>
</evidence>
<comment type="similarity">
    <text evidence="1">Belongs to the UPF0213 family.</text>
</comment>
<organism evidence="3 4">
    <name type="scientific">Candidatus Magasanikbacteria bacterium GW2011_GWC2_37_14</name>
    <dbReference type="NCBI Taxonomy" id="1619046"/>
    <lineage>
        <taxon>Bacteria</taxon>
        <taxon>Candidatus Magasanikiibacteriota</taxon>
    </lineage>
</organism>
<dbReference type="SUPFAM" id="SSF82771">
    <property type="entry name" value="GIY-YIG endonuclease"/>
    <property type="match status" value="1"/>
</dbReference>
<accession>A0A0G0JFU5</accession>
<sequence>MNYYTYIARCNDESLYTGITNDILKREKRHNQGFGSNYTRARLPIKIIYFEKFNNLKEAARREIQIKGWTKIKKENLIKGEHPTKNLL</sequence>
<dbReference type="Proteomes" id="UP000034849">
    <property type="component" value="Unassembled WGS sequence"/>
</dbReference>
<evidence type="ECO:0000259" key="2">
    <source>
        <dbReference type="PROSITE" id="PS50164"/>
    </source>
</evidence>
<dbReference type="EMBL" id="LBSX01000016">
    <property type="protein sequence ID" value="KKQ27031.1"/>
    <property type="molecule type" value="Genomic_DNA"/>
</dbReference>
<dbReference type="STRING" id="1619046.US42_C0016G0016"/>